<evidence type="ECO:0000256" key="5">
    <source>
        <dbReference type="ARBA" id="ARBA00022989"/>
    </source>
</evidence>
<gene>
    <name evidence="9" type="ORF">EJ05DRAFT_227580</name>
</gene>
<evidence type="ECO:0000256" key="6">
    <source>
        <dbReference type="ARBA" id="ARBA00023136"/>
    </source>
</evidence>
<evidence type="ECO:0000256" key="1">
    <source>
        <dbReference type="ARBA" id="ARBA00004370"/>
    </source>
</evidence>
<proteinExistence type="predicted"/>
<dbReference type="AlphaFoldDB" id="A0A6A6VTG0"/>
<dbReference type="PANTHER" id="PTHR47844:SF1">
    <property type="entry name" value="EXOSTOSIN-LIKE 2"/>
    <property type="match status" value="1"/>
</dbReference>
<dbReference type="GeneID" id="54481006"/>
<protein>
    <submittedName>
        <fullName evidence="9">Putative polysaccharide synthase Cps1</fullName>
    </submittedName>
</protein>
<dbReference type="GO" id="GO:0016020">
    <property type="term" value="C:membrane"/>
    <property type="evidence" value="ECO:0007669"/>
    <property type="project" value="UniProtKB-SubCell"/>
</dbReference>
<organism evidence="9 10">
    <name type="scientific">Pseudovirgaria hyperparasitica</name>
    <dbReference type="NCBI Taxonomy" id="470096"/>
    <lineage>
        <taxon>Eukaryota</taxon>
        <taxon>Fungi</taxon>
        <taxon>Dikarya</taxon>
        <taxon>Ascomycota</taxon>
        <taxon>Pezizomycotina</taxon>
        <taxon>Dothideomycetes</taxon>
        <taxon>Dothideomycetes incertae sedis</taxon>
        <taxon>Acrospermales</taxon>
        <taxon>Acrospermaceae</taxon>
        <taxon>Pseudovirgaria</taxon>
    </lineage>
</organism>
<feature type="transmembrane region" description="Helical" evidence="8">
    <location>
        <begin position="6"/>
        <end position="31"/>
    </location>
</feature>
<dbReference type="CDD" id="cd06434">
    <property type="entry name" value="GT2_HAS"/>
    <property type="match status" value="1"/>
</dbReference>
<feature type="transmembrane region" description="Helical" evidence="8">
    <location>
        <begin position="346"/>
        <end position="368"/>
    </location>
</feature>
<keyword evidence="4 8" id="KW-0812">Transmembrane</keyword>
<keyword evidence="7" id="KW-0325">Glycoprotein</keyword>
<dbReference type="Gene3D" id="3.90.550.10">
    <property type="entry name" value="Spore Coat Polysaccharide Biosynthesis Protein SpsA, Chain A"/>
    <property type="match status" value="1"/>
</dbReference>
<dbReference type="Proteomes" id="UP000799437">
    <property type="component" value="Unassembled WGS sequence"/>
</dbReference>
<dbReference type="InterPro" id="IPR029044">
    <property type="entry name" value="Nucleotide-diphossugar_trans"/>
</dbReference>
<dbReference type="InterPro" id="IPR052427">
    <property type="entry name" value="Glycosyltrans_GT2/GT47"/>
</dbReference>
<sequence length="426" mass="50201">MFSAGYSWLAFAAVFLFRYIRLCVNVYAYYIGYKPTPIPEKLYPRDNITVILPTLGENAEELLITIQSALQNEPQKIVLVTPKVHLKRVEAMMQNVYEPARNRIKVLTSNMTNKRQQIVRALPDEVETPFVMLIDDDVKLPPTFSDWVLAPFANPNVGGVGTNQRVRRSEKPNFWEILGGIYLQRRNFDCTACNYMDGGLPCLSGRAVVYRSSILKDPEFMTQFNEESVSWFKKKYLLNADDDNFITRWLFKTGYDIRMQNHPDCEVETTLAPDRTYLRQCVRWSRSNWRSNLTSLFTERNVYLMYPWSTYAVFLTTVTQWALAMDLTMIYLLSRVVRGWDTYDTYIAYFLFFCWWLMSRFIKFVGYFRQYPMDLVNYGLLIIGFGYFHNFIKFFSACTILNTDWGSREDADRAPDNKERLRRLRD</sequence>
<evidence type="ECO:0000256" key="7">
    <source>
        <dbReference type="ARBA" id="ARBA00023180"/>
    </source>
</evidence>
<feature type="transmembrane region" description="Helical" evidence="8">
    <location>
        <begin position="310"/>
        <end position="334"/>
    </location>
</feature>
<evidence type="ECO:0000256" key="4">
    <source>
        <dbReference type="ARBA" id="ARBA00022692"/>
    </source>
</evidence>
<keyword evidence="3" id="KW-0808">Transferase</keyword>
<evidence type="ECO:0000313" key="9">
    <source>
        <dbReference type="EMBL" id="KAF2753169.1"/>
    </source>
</evidence>
<feature type="transmembrane region" description="Helical" evidence="8">
    <location>
        <begin position="375"/>
        <end position="392"/>
    </location>
</feature>
<evidence type="ECO:0000313" key="10">
    <source>
        <dbReference type="Proteomes" id="UP000799437"/>
    </source>
</evidence>
<dbReference type="OrthoDB" id="3828420at2759"/>
<dbReference type="EMBL" id="ML996586">
    <property type="protein sequence ID" value="KAF2753169.1"/>
    <property type="molecule type" value="Genomic_DNA"/>
</dbReference>
<dbReference type="GO" id="GO:0016757">
    <property type="term" value="F:glycosyltransferase activity"/>
    <property type="evidence" value="ECO:0007669"/>
    <property type="project" value="UniProtKB-KW"/>
</dbReference>
<keyword evidence="5 8" id="KW-1133">Transmembrane helix</keyword>
<keyword evidence="10" id="KW-1185">Reference proteome</keyword>
<evidence type="ECO:0000256" key="3">
    <source>
        <dbReference type="ARBA" id="ARBA00022679"/>
    </source>
</evidence>
<comment type="subcellular location">
    <subcellularLocation>
        <location evidence="1">Membrane</location>
    </subcellularLocation>
</comment>
<dbReference type="RefSeq" id="XP_033595620.1">
    <property type="nucleotide sequence ID" value="XM_033739952.1"/>
</dbReference>
<dbReference type="PANTHER" id="PTHR47844">
    <property type="entry name" value="SYNTHASE CPS1, PUTATIVE (AFU_ORTHOLOGUE AFUA_7G02500)-RELATED"/>
    <property type="match status" value="1"/>
</dbReference>
<dbReference type="SUPFAM" id="SSF53448">
    <property type="entry name" value="Nucleotide-diphospho-sugar transferases"/>
    <property type="match status" value="1"/>
</dbReference>
<keyword evidence="6 8" id="KW-0472">Membrane</keyword>
<name>A0A6A6VTG0_9PEZI</name>
<evidence type="ECO:0000256" key="8">
    <source>
        <dbReference type="SAM" id="Phobius"/>
    </source>
</evidence>
<evidence type="ECO:0000256" key="2">
    <source>
        <dbReference type="ARBA" id="ARBA00022676"/>
    </source>
</evidence>
<reference evidence="9" key="1">
    <citation type="journal article" date="2020" name="Stud. Mycol.">
        <title>101 Dothideomycetes genomes: a test case for predicting lifestyles and emergence of pathogens.</title>
        <authorList>
            <person name="Haridas S."/>
            <person name="Albert R."/>
            <person name="Binder M."/>
            <person name="Bloem J."/>
            <person name="Labutti K."/>
            <person name="Salamov A."/>
            <person name="Andreopoulos B."/>
            <person name="Baker S."/>
            <person name="Barry K."/>
            <person name="Bills G."/>
            <person name="Bluhm B."/>
            <person name="Cannon C."/>
            <person name="Castanera R."/>
            <person name="Culley D."/>
            <person name="Daum C."/>
            <person name="Ezra D."/>
            <person name="Gonzalez J."/>
            <person name="Henrissat B."/>
            <person name="Kuo A."/>
            <person name="Liang C."/>
            <person name="Lipzen A."/>
            <person name="Lutzoni F."/>
            <person name="Magnuson J."/>
            <person name="Mondo S."/>
            <person name="Nolan M."/>
            <person name="Ohm R."/>
            <person name="Pangilinan J."/>
            <person name="Park H.-J."/>
            <person name="Ramirez L."/>
            <person name="Alfaro M."/>
            <person name="Sun H."/>
            <person name="Tritt A."/>
            <person name="Yoshinaga Y."/>
            <person name="Zwiers L.-H."/>
            <person name="Turgeon B."/>
            <person name="Goodwin S."/>
            <person name="Spatafora J."/>
            <person name="Crous P."/>
            <person name="Grigoriev I."/>
        </authorList>
    </citation>
    <scope>NUCLEOTIDE SEQUENCE</scope>
    <source>
        <strain evidence="9">CBS 121739</strain>
    </source>
</reference>
<keyword evidence="2" id="KW-0328">Glycosyltransferase</keyword>
<accession>A0A6A6VTG0</accession>
<dbReference type="Pfam" id="PF13641">
    <property type="entry name" value="Glyco_tranf_2_3"/>
    <property type="match status" value="1"/>
</dbReference>